<evidence type="ECO:0000313" key="2">
    <source>
        <dbReference type="EMBL" id="CAG8701049.1"/>
    </source>
</evidence>
<name>A0A9N9HQQ4_9GLOM</name>
<protein>
    <submittedName>
        <fullName evidence="2">12241_t:CDS:1</fullName>
    </submittedName>
</protein>
<dbReference type="AlphaFoldDB" id="A0A9N9HQQ4"/>
<feature type="compositionally biased region" description="Polar residues" evidence="1">
    <location>
        <begin position="1"/>
        <end position="17"/>
    </location>
</feature>
<keyword evidence="3" id="KW-1185">Reference proteome</keyword>
<organism evidence="2 3">
    <name type="scientific">Acaulospora morrowiae</name>
    <dbReference type="NCBI Taxonomy" id="94023"/>
    <lineage>
        <taxon>Eukaryota</taxon>
        <taxon>Fungi</taxon>
        <taxon>Fungi incertae sedis</taxon>
        <taxon>Mucoromycota</taxon>
        <taxon>Glomeromycotina</taxon>
        <taxon>Glomeromycetes</taxon>
        <taxon>Diversisporales</taxon>
        <taxon>Acaulosporaceae</taxon>
        <taxon>Acaulospora</taxon>
    </lineage>
</organism>
<evidence type="ECO:0000256" key="1">
    <source>
        <dbReference type="SAM" id="MobiDB-lite"/>
    </source>
</evidence>
<reference evidence="2" key="1">
    <citation type="submission" date="2021-06" db="EMBL/GenBank/DDBJ databases">
        <authorList>
            <person name="Kallberg Y."/>
            <person name="Tangrot J."/>
            <person name="Rosling A."/>
        </authorList>
    </citation>
    <scope>NUCLEOTIDE SEQUENCE</scope>
    <source>
        <strain evidence="2">CL551</strain>
    </source>
</reference>
<feature type="compositionally biased region" description="Polar residues" evidence="1">
    <location>
        <begin position="26"/>
        <end position="75"/>
    </location>
</feature>
<comment type="caution">
    <text evidence="2">The sequence shown here is derived from an EMBL/GenBank/DDBJ whole genome shotgun (WGS) entry which is preliminary data.</text>
</comment>
<gene>
    <name evidence="2" type="ORF">AMORRO_LOCUS12133</name>
</gene>
<evidence type="ECO:0000313" key="3">
    <source>
        <dbReference type="Proteomes" id="UP000789342"/>
    </source>
</evidence>
<feature type="non-terminal residue" evidence="2">
    <location>
        <position position="88"/>
    </location>
</feature>
<dbReference type="Proteomes" id="UP000789342">
    <property type="component" value="Unassembled WGS sequence"/>
</dbReference>
<proteinExistence type="predicted"/>
<accession>A0A9N9HQQ4</accession>
<feature type="compositionally biased region" description="Basic and acidic residues" evidence="1">
    <location>
        <begin position="78"/>
        <end position="88"/>
    </location>
</feature>
<sequence length="88" mass="9924">MSKANQQKHPLTLQTSPPDKIDPSPKTVNKLTDQPDPRTTTNQKHQPNKTPNQSEPSCHTENGQPEMPNITTNQLHPLEQDLHKDNQS</sequence>
<feature type="region of interest" description="Disordered" evidence="1">
    <location>
        <begin position="1"/>
        <end position="88"/>
    </location>
</feature>
<dbReference type="EMBL" id="CAJVPV010017043">
    <property type="protein sequence ID" value="CAG8701049.1"/>
    <property type="molecule type" value="Genomic_DNA"/>
</dbReference>